<comment type="caution">
    <text evidence="2">The sequence shown here is derived from an EMBL/GenBank/DDBJ whole genome shotgun (WGS) entry which is preliminary data.</text>
</comment>
<sequence length="327" mass="35488">MAHPPVAVTSLWQFGENRNNGDATPRNNCIDGDVTPRNNCVRLGSPEGRRGSHHPALTRASLEKAGKGTNSSERSSQAMDPHSDALWTLFAIMLNTVMLEYQRGALGLQGAKTMVAAPPIPLDVREVNMYEDITVSSKKQKPSRYPPRGLWGPSLFWSGKYAPFNMVEHLAANQKYCGCIRTCGLDKAKGELPTSTLIFPGPFKDSIHSFLDWRSLTSSSSQICSVFSKHSRWLQGSDPLSPLSLILAATSSAVCDSNFIWSGKDPHALGSGDGIIAAPAIEHRTQGANQLSGENQHLRPQVQMLPKVPGNTRGTERAFPTVMLASV</sequence>
<dbReference type="AlphaFoldDB" id="A0AAD4TXE1"/>
<evidence type="ECO:0000256" key="1">
    <source>
        <dbReference type="SAM" id="MobiDB-lite"/>
    </source>
</evidence>
<feature type="compositionally biased region" description="Polar residues" evidence="1">
    <location>
        <begin position="68"/>
        <end position="78"/>
    </location>
</feature>
<accession>A0AAD4TXE1</accession>
<evidence type="ECO:0000313" key="2">
    <source>
        <dbReference type="EMBL" id="KAI4534382.1"/>
    </source>
</evidence>
<organism evidence="2 3">
    <name type="scientific">Ovis ammon polii</name>
    <dbReference type="NCBI Taxonomy" id="230172"/>
    <lineage>
        <taxon>Eukaryota</taxon>
        <taxon>Metazoa</taxon>
        <taxon>Chordata</taxon>
        <taxon>Craniata</taxon>
        <taxon>Vertebrata</taxon>
        <taxon>Euteleostomi</taxon>
        <taxon>Mammalia</taxon>
        <taxon>Eutheria</taxon>
        <taxon>Laurasiatheria</taxon>
        <taxon>Artiodactyla</taxon>
        <taxon>Ruminantia</taxon>
        <taxon>Pecora</taxon>
        <taxon>Bovidae</taxon>
        <taxon>Caprinae</taxon>
        <taxon>Ovis</taxon>
    </lineage>
</organism>
<gene>
    <name evidence="2" type="ORF">MG293_015242</name>
</gene>
<dbReference type="Proteomes" id="UP001214576">
    <property type="component" value="Unassembled WGS sequence"/>
</dbReference>
<proteinExistence type="predicted"/>
<reference evidence="2" key="1">
    <citation type="submission" date="2022-03" db="EMBL/GenBank/DDBJ databases">
        <title>Genomic analyses of argali, domestic sheep and their hybrids provide insights into chromosomal evolution, heterosis and genetic basis of agronomic traits.</title>
        <authorList>
            <person name="Li M."/>
        </authorList>
    </citation>
    <scope>NUCLEOTIDE SEQUENCE</scope>
    <source>
        <strain evidence="2">CAU-MHL-2022a</strain>
        <tissue evidence="2">Skin</tissue>
    </source>
</reference>
<keyword evidence="3" id="KW-1185">Reference proteome</keyword>
<protein>
    <submittedName>
        <fullName evidence="2">Uncharacterized protein</fullName>
    </submittedName>
</protein>
<name>A0AAD4TXE1_OVIAM</name>
<dbReference type="EMBL" id="JAKZEL010000019">
    <property type="protein sequence ID" value="KAI4534382.1"/>
    <property type="molecule type" value="Genomic_DNA"/>
</dbReference>
<feature type="region of interest" description="Disordered" evidence="1">
    <location>
        <begin position="42"/>
        <end position="79"/>
    </location>
</feature>
<evidence type="ECO:0000313" key="3">
    <source>
        <dbReference type="Proteomes" id="UP001214576"/>
    </source>
</evidence>